<feature type="domain" description="Flagellar hook-length control protein-like C-terminal" evidence="2">
    <location>
        <begin position="337"/>
        <end position="409"/>
    </location>
</feature>
<dbReference type="InterPro" id="IPR038610">
    <property type="entry name" value="FliK-like_C_sf"/>
</dbReference>
<comment type="caution">
    <text evidence="3">The sequence shown here is derived from an EMBL/GenBank/DDBJ whole genome shotgun (WGS) entry which is preliminary data.</text>
</comment>
<feature type="region of interest" description="Disordered" evidence="1">
    <location>
        <begin position="234"/>
        <end position="314"/>
    </location>
</feature>
<accession>A0A7X5YN80</accession>
<dbReference type="Proteomes" id="UP000587415">
    <property type="component" value="Unassembled WGS sequence"/>
</dbReference>
<proteinExistence type="predicted"/>
<dbReference type="AlphaFoldDB" id="A0A7X5YN80"/>
<keyword evidence="4" id="KW-1185">Reference proteome</keyword>
<dbReference type="RefSeq" id="WP_209282428.1">
    <property type="nucleotide sequence ID" value="NZ_JAATJM010000001.1"/>
</dbReference>
<dbReference type="InterPro" id="IPR021136">
    <property type="entry name" value="Flagellar_hook_control-like_C"/>
</dbReference>
<dbReference type="CDD" id="cd17470">
    <property type="entry name" value="T3SS_Flik_C"/>
    <property type="match status" value="1"/>
</dbReference>
<evidence type="ECO:0000313" key="4">
    <source>
        <dbReference type="Proteomes" id="UP000587415"/>
    </source>
</evidence>
<gene>
    <name evidence="3" type="ORF">GGQ87_001878</name>
</gene>
<evidence type="ECO:0000256" key="1">
    <source>
        <dbReference type="SAM" id="MobiDB-lite"/>
    </source>
</evidence>
<reference evidence="3 4" key="1">
    <citation type="submission" date="2020-03" db="EMBL/GenBank/DDBJ databases">
        <title>Genomic Encyclopedia of Type Strains, Phase IV (KMG-IV): sequencing the most valuable type-strain genomes for metagenomic binning, comparative biology and taxonomic classification.</title>
        <authorList>
            <person name="Goeker M."/>
        </authorList>
    </citation>
    <scope>NUCLEOTIDE SEQUENCE [LARGE SCALE GENOMIC DNA]</scope>
    <source>
        <strain evidence="3 4">DSM 4736</strain>
    </source>
</reference>
<dbReference type="EMBL" id="JAATJM010000001">
    <property type="protein sequence ID" value="NJC41620.1"/>
    <property type="molecule type" value="Genomic_DNA"/>
</dbReference>
<organism evidence="3 4">
    <name type="scientific">Brevundimonas alba</name>
    <dbReference type="NCBI Taxonomy" id="74314"/>
    <lineage>
        <taxon>Bacteria</taxon>
        <taxon>Pseudomonadati</taxon>
        <taxon>Pseudomonadota</taxon>
        <taxon>Alphaproteobacteria</taxon>
        <taxon>Caulobacterales</taxon>
        <taxon>Caulobacteraceae</taxon>
        <taxon>Brevundimonas</taxon>
    </lineage>
</organism>
<dbReference type="Pfam" id="PF02120">
    <property type="entry name" value="Flg_hook"/>
    <property type="match status" value="1"/>
</dbReference>
<evidence type="ECO:0000259" key="2">
    <source>
        <dbReference type="Pfam" id="PF02120"/>
    </source>
</evidence>
<feature type="region of interest" description="Disordered" evidence="1">
    <location>
        <begin position="199"/>
        <end position="222"/>
    </location>
</feature>
<dbReference type="Gene3D" id="3.30.750.140">
    <property type="match status" value="1"/>
</dbReference>
<evidence type="ECO:0000313" key="3">
    <source>
        <dbReference type="EMBL" id="NJC41620.1"/>
    </source>
</evidence>
<sequence length="465" mass="47208">MSAQAVLSILAPVHKATPRGSSGPGASGFGNLLAVELSNEGAPRNALRTRAGVEARTGIDRDTFAGGDDTTLTIDGAKPSVDAATDPLVLPGVADTTDAEPSVLPAIINAKGTEPQVLPGAPDIKGLEPQVLPGADTPKGLEPQVLPGTTAGKGPGPQVLPGTPPGKGEDALVLPAQPSGKPTEPQVLPAEAALEPVADTPAAEAAARTSSHAAEAPVPPPAPLRALAERTAKPLDETAKPAEAATAELKGAAEAPTGRSAPTAEGEKPSAPPVGPSPAPAPAGETDAAPAETSPVSDGAAAQADAPAAPVREHSLSTLSRATIDATAQIAAQILRKLEGRSTRFEIALRPAELGRVDVKLDIDSEGRLAARLAFDNPAAATDLRGRADELRRQLEAAGFQMADDAFEFVDRDSGSSAFDRGQDTRHQQARAFASASRLNNEIDMAQPPKWLALSLSPSGVDMKV</sequence>
<name>A0A7X5YN80_9CAUL</name>
<feature type="compositionally biased region" description="Low complexity" evidence="1">
    <location>
        <begin position="300"/>
        <end position="310"/>
    </location>
</feature>
<feature type="compositionally biased region" description="Pro residues" evidence="1">
    <location>
        <begin position="270"/>
        <end position="281"/>
    </location>
</feature>
<feature type="compositionally biased region" description="Low complexity" evidence="1">
    <location>
        <begin position="241"/>
        <end position="255"/>
    </location>
</feature>
<protein>
    <recommendedName>
        <fullName evidence="2">Flagellar hook-length control protein-like C-terminal domain-containing protein</fullName>
    </recommendedName>
</protein>
<feature type="region of interest" description="Disordered" evidence="1">
    <location>
        <begin position="132"/>
        <end position="185"/>
    </location>
</feature>
<feature type="compositionally biased region" description="Low complexity" evidence="1">
    <location>
        <begin position="199"/>
        <end position="216"/>
    </location>
</feature>